<name>A0A0C2WQT4_SERVB</name>
<reference evidence="2" key="2">
    <citation type="submission" date="2015-01" db="EMBL/GenBank/DDBJ databases">
        <title>Evolutionary Origins and Diversification of the Mycorrhizal Mutualists.</title>
        <authorList>
            <consortium name="DOE Joint Genome Institute"/>
            <consortium name="Mycorrhizal Genomics Consortium"/>
            <person name="Kohler A."/>
            <person name="Kuo A."/>
            <person name="Nagy L.G."/>
            <person name="Floudas D."/>
            <person name="Copeland A."/>
            <person name="Barry K.W."/>
            <person name="Cichocki N."/>
            <person name="Veneault-Fourrey C."/>
            <person name="LaButti K."/>
            <person name="Lindquist E.A."/>
            <person name="Lipzen A."/>
            <person name="Lundell T."/>
            <person name="Morin E."/>
            <person name="Murat C."/>
            <person name="Riley R."/>
            <person name="Ohm R."/>
            <person name="Sun H."/>
            <person name="Tunlid A."/>
            <person name="Henrissat B."/>
            <person name="Grigoriev I.V."/>
            <person name="Hibbett D.S."/>
            <person name="Martin F."/>
        </authorList>
    </citation>
    <scope>NUCLEOTIDE SEQUENCE [LARGE SCALE GENOMIC DNA]</scope>
    <source>
        <strain evidence="2">MAFF 305830</strain>
    </source>
</reference>
<gene>
    <name evidence="1" type="ORF">M408DRAFT_136491</name>
</gene>
<keyword evidence="2" id="KW-1185">Reference proteome</keyword>
<protein>
    <submittedName>
        <fullName evidence="1">Uncharacterized protein</fullName>
    </submittedName>
</protein>
<sequence>MARINSEIIFEISKYLGIPDLLSLAHVRSSGVVSRCSDSLPQSSSLAFRLSYLYSFWRPHEFDSSIGLAPF</sequence>
<dbReference type="Proteomes" id="UP000054097">
    <property type="component" value="Unassembled WGS sequence"/>
</dbReference>
<evidence type="ECO:0000313" key="1">
    <source>
        <dbReference type="EMBL" id="KIM28553.1"/>
    </source>
</evidence>
<dbReference type="HOGENOM" id="CLU_2741629_0_0_1"/>
<accession>A0A0C2WQT4</accession>
<reference evidence="1 2" key="1">
    <citation type="submission" date="2014-04" db="EMBL/GenBank/DDBJ databases">
        <authorList>
            <consortium name="DOE Joint Genome Institute"/>
            <person name="Kuo A."/>
            <person name="Zuccaro A."/>
            <person name="Kohler A."/>
            <person name="Nagy L.G."/>
            <person name="Floudas D."/>
            <person name="Copeland A."/>
            <person name="Barry K.W."/>
            <person name="Cichocki N."/>
            <person name="Veneault-Fourrey C."/>
            <person name="LaButti K."/>
            <person name="Lindquist E.A."/>
            <person name="Lipzen A."/>
            <person name="Lundell T."/>
            <person name="Morin E."/>
            <person name="Murat C."/>
            <person name="Sun H."/>
            <person name="Tunlid A."/>
            <person name="Henrissat B."/>
            <person name="Grigoriev I.V."/>
            <person name="Hibbett D.S."/>
            <person name="Martin F."/>
            <person name="Nordberg H.P."/>
            <person name="Cantor M.N."/>
            <person name="Hua S.X."/>
        </authorList>
    </citation>
    <scope>NUCLEOTIDE SEQUENCE [LARGE SCALE GENOMIC DNA]</scope>
    <source>
        <strain evidence="1 2">MAFF 305830</strain>
    </source>
</reference>
<evidence type="ECO:0000313" key="2">
    <source>
        <dbReference type="Proteomes" id="UP000054097"/>
    </source>
</evidence>
<dbReference type="EMBL" id="KN824292">
    <property type="protein sequence ID" value="KIM28553.1"/>
    <property type="molecule type" value="Genomic_DNA"/>
</dbReference>
<dbReference type="AlphaFoldDB" id="A0A0C2WQT4"/>
<proteinExistence type="predicted"/>
<organism evidence="1 2">
    <name type="scientific">Serendipita vermifera MAFF 305830</name>
    <dbReference type="NCBI Taxonomy" id="933852"/>
    <lineage>
        <taxon>Eukaryota</taxon>
        <taxon>Fungi</taxon>
        <taxon>Dikarya</taxon>
        <taxon>Basidiomycota</taxon>
        <taxon>Agaricomycotina</taxon>
        <taxon>Agaricomycetes</taxon>
        <taxon>Sebacinales</taxon>
        <taxon>Serendipitaceae</taxon>
        <taxon>Serendipita</taxon>
    </lineage>
</organism>